<feature type="region of interest" description="Disordered" evidence="1">
    <location>
        <begin position="1"/>
        <end position="304"/>
    </location>
</feature>
<sequence length="398" mass="44287">QDPARILNTNSSSSSSNSFSKTHKLTKEHKEKTSKDSKEHKSAFKEPSREHNKSSKESSKKPKENKPLKGEKIVPKMAFKEPKPVSKEPKSENTPILTITAGQQQEKKAPTKRPSVLDSDEPTAKKRKKSGSDLLFKSFSSTPPLILTCSADKKQTKDRSQLKVGRVKIENDALEKKTPTLPPFDDIVDPNDSDVEENMSKSESEQPSPASSSSSSSSSFTPSQNSRQQGPLRSIMKDLHSDDNEDESDEAGENDNDSELERPVNTRGGSRSRRVSLSDGSDSDSSSASSSLRHEPAPPLLKTNNNQILEVKSPIKQNKSDKQIKNGDCDKAYLDELVELHRRLMTLRERHVLQQVVNLIEETGHFHITNTTFDFDLCSLDKTTVRKLQSYLETSGTS</sequence>
<evidence type="ECO:0000313" key="4">
    <source>
        <dbReference type="Proteomes" id="UP000053638"/>
    </source>
</evidence>
<dbReference type="PANTHER" id="PTHR47827:SF5">
    <property type="entry name" value="PROTEIN AF-9"/>
    <property type="match status" value="1"/>
</dbReference>
<dbReference type="AlphaFoldDB" id="A0A091TME3"/>
<feature type="compositionally biased region" description="Polar residues" evidence="1">
    <location>
        <begin position="93"/>
        <end position="104"/>
    </location>
</feature>
<dbReference type="InterPro" id="IPR052790">
    <property type="entry name" value="YEATS_domain"/>
</dbReference>
<evidence type="ECO:0000256" key="1">
    <source>
        <dbReference type="SAM" id="MobiDB-lite"/>
    </source>
</evidence>
<dbReference type="EMBL" id="KK459246">
    <property type="protein sequence ID" value="KFQ78153.1"/>
    <property type="molecule type" value="Genomic_DNA"/>
</dbReference>
<feature type="compositionally biased region" description="Low complexity" evidence="1">
    <location>
        <begin position="205"/>
        <end position="226"/>
    </location>
</feature>
<dbReference type="Pfam" id="PF17793">
    <property type="entry name" value="AHD"/>
    <property type="match status" value="1"/>
</dbReference>
<feature type="non-terminal residue" evidence="3">
    <location>
        <position position="398"/>
    </location>
</feature>
<feature type="compositionally biased region" description="Low complexity" evidence="1">
    <location>
        <begin position="10"/>
        <end position="20"/>
    </location>
</feature>
<feature type="domain" description="AF-9 ANC1 homology" evidence="2">
    <location>
        <begin position="333"/>
        <end position="393"/>
    </location>
</feature>
<protein>
    <submittedName>
        <fullName evidence="3">Protein AF-9</fullName>
    </submittedName>
</protein>
<dbReference type="GO" id="GO:0008023">
    <property type="term" value="C:transcription elongation factor complex"/>
    <property type="evidence" value="ECO:0007669"/>
    <property type="project" value="TreeGrafter"/>
</dbReference>
<accession>A0A091TME3</accession>
<organism evidence="3 4">
    <name type="scientific">Phaethon lepturus</name>
    <name type="common">White-tailed tropicbird</name>
    <dbReference type="NCBI Taxonomy" id="97097"/>
    <lineage>
        <taxon>Eukaryota</taxon>
        <taxon>Metazoa</taxon>
        <taxon>Chordata</taxon>
        <taxon>Craniata</taxon>
        <taxon>Vertebrata</taxon>
        <taxon>Euteleostomi</taxon>
        <taxon>Archelosauria</taxon>
        <taxon>Archosauria</taxon>
        <taxon>Dinosauria</taxon>
        <taxon>Saurischia</taxon>
        <taxon>Theropoda</taxon>
        <taxon>Coelurosauria</taxon>
        <taxon>Aves</taxon>
        <taxon>Neognathae</taxon>
        <taxon>Neoaves</taxon>
        <taxon>Phaethontimorphae</taxon>
        <taxon>Phaethontiformes</taxon>
        <taxon>Phaethontidae</taxon>
        <taxon>Phaethon</taxon>
    </lineage>
</organism>
<feature type="compositionally biased region" description="Basic and acidic residues" evidence="1">
    <location>
        <begin position="151"/>
        <end position="178"/>
    </location>
</feature>
<keyword evidence="4" id="KW-1185">Reference proteome</keyword>
<feature type="compositionally biased region" description="Basic and acidic residues" evidence="1">
    <location>
        <begin position="28"/>
        <end position="91"/>
    </location>
</feature>
<dbReference type="GO" id="GO:0003682">
    <property type="term" value="F:chromatin binding"/>
    <property type="evidence" value="ECO:0007669"/>
    <property type="project" value="TreeGrafter"/>
</dbReference>
<feature type="non-terminal residue" evidence="3">
    <location>
        <position position="1"/>
    </location>
</feature>
<evidence type="ECO:0000313" key="3">
    <source>
        <dbReference type="EMBL" id="KFQ78153.1"/>
    </source>
</evidence>
<feature type="compositionally biased region" description="Low complexity" evidence="1">
    <location>
        <begin position="275"/>
        <end position="291"/>
    </location>
</feature>
<reference evidence="3 4" key="1">
    <citation type="submission" date="2014-04" db="EMBL/GenBank/DDBJ databases">
        <title>Genome evolution of avian class.</title>
        <authorList>
            <person name="Zhang G."/>
            <person name="Li C."/>
        </authorList>
    </citation>
    <scope>NUCLEOTIDE SEQUENCE [LARGE SCALE GENOMIC DNA]</scope>
    <source>
        <strain evidence="3">BGI_N335</strain>
    </source>
</reference>
<dbReference type="PhylomeDB" id="A0A091TME3"/>
<name>A0A091TME3_PHALP</name>
<dbReference type="FunFam" id="1.20.1270.290:FF:000001">
    <property type="entry name" value="MLLT3, super elongation complex subunit"/>
    <property type="match status" value="1"/>
</dbReference>
<gene>
    <name evidence="3" type="ORF">N335_08425</name>
</gene>
<dbReference type="PANTHER" id="PTHR47827">
    <property type="entry name" value="AHD DOMAIN-CONTAINING PROTEIN"/>
    <property type="match status" value="1"/>
</dbReference>
<dbReference type="InterPro" id="IPR040930">
    <property type="entry name" value="AF-9_AHD"/>
</dbReference>
<dbReference type="GO" id="GO:0045893">
    <property type="term" value="P:positive regulation of DNA-templated transcription"/>
    <property type="evidence" value="ECO:0007669"/>
    <property type="project" value="TreeGrafter"/>
</dbReference>
<feature type="compositionally biased region" description="Acidic residues" evidence="1">
    <location>
        <begin position="243"/>
        <end position="258"/>
    </location>
</feature>
<dbReference type="Proteomes" id="UP000053638">
    <property type="component" value="Unassembled WGS sequence"/>
</dbReference>
<dbReference type="Gene3D" id="1.20.1270.290">
    <property type="match status" value="1"/>
</dbReference>
<feature type="compositionally biased region" description="Acidic residues" evidence="1">
    <location>
        <begin position="186"/>
        <end position="197"/>
    </location>
</feature>
<evidence type="ECO:0000259" key="2">
    <source>
        <dbReference type="Pfam" id="PF17793"/>
    </source>
</evidence>
<proteinExistence type="predicted"/>